<organism evidence="2 3">
    <name type="scientific">Cochliobolus heterostrophus (strain C5 / ATCC 48332 / race O)</name>
    <name type="common">Southern corn leaf blight fungus</name>
    <name type="synonym">Bipolaris maydis</name>
    <dbReference type="NCBI Taxonomy" id="701091"/>
    <lineage>
        <taxon>Eukaryota</taxon>
        <taxon>Fungi</taxon>
        <taxon>Dikarya</taxon>
        <taxon>Ascomycota</taxon>
        <taxon>Pezizomycotina</taxon>
        <taxon>Dothideomycetes</taxon>
        <taxon>Pleosporomycetidae</taxon>
        <taxon>Pleosporales</taxon>
        <taxon>Pleosporineae</taxon>
        <taxon>Pleosporaceae</taxon>
        <taxon>Bipolaris</taxon>
    </lineage>
</organism>
<dbReference type="HOGENOM" id="CLU_677902_0_0_1"/>
<feature type="compositionally biased region" description="Basic and acidic residues" evidence="1">
    <location>
        <begin position="337"/>
        <end position="353"/>
    </location>
</feature>
<feature type="compositionally biased region" description="Basic and acidic residues" evidence="1">
    <location>
        <begin position="284"/>
        <end position="298"/>
    </location>
</feature>
<dbReference type="OrthoDB" id="3784760at2759"/>
<dbReference type="OMA" id="SERRPYQ"/>
<dbReference type="AlphaFoldDB" id="M2TUI6"/>
<sequence>MDHNQLMQNDANKTTLNEALSLLRDTPVIRPYQAYCDTEISSRPPSPEDLVPSPLRVRKVYQKQIDMSAQTSISDTSEQVVSLTRVATSSPDKQVDFPLSVPAEYYPRKQNQRMNHRNLLGSTSPATSDHITQPINLCGSYLLAEDEVTAYDFDPAITRVQPSKNFDRLTRPNILRKPVSEDRRALGIIYRPLPQVPLGKVKHENRDRPESTNEHGCVQCPPQKMNPADEIREQRDDETSPGYYQEVFDEATAGSPDQFEDIDLKSPNAQLSPRSPETTFQRRLHQDGMEPLRQDRTHSRLHPVPSLHSSTYVQNGPRPPPWGSYDDLALQRRQRQQRNERRGRARDETRNLVRETTSSVEDPGEGLSREVNEYREQILSVYPDMEFDGHAGEGGRDCMCCLVM</sequence>
<accession>M2TUI6</accession>
<feature type="compositionally biased region" description="Polar residues" evidence="1">
    <location>
        <begin position="267"/>
        <end position="281"/>
    </location>
</feature>
<name>M2TUI6_COCH5</name>
<gene>
    <name evidence="2" type="ORF">COCHEDRAFT_1031531</name>
</gene>
<dbReference type="Proteomes" id="UP000016936">
    <property type="component" value="Unassembled WGS sequence"/>
</dbReference>
<evidence type="ECO:0000313" key="2">
    <source>
        <dbReference type="EMBL" id="EMD90194.1"/>
    </source>
</evidence>
<feature type="compositionally biased region" description="Basic and acidic residues" evidence="1">
    <location>
        <begin position="227"/>
        <end position="238"/>
    </location>
</feature>
<keyword evidence="3" id="KW-1185">Reference proteome</keyword>
<feature type="region of interest" description="Disordered" evidence="1">
    <location>
        <begin position="201"/>
        <end position="239"/>
    </location>
</feature>
<evidence type="ECO:0000313" key="3">
    <source>
        <dbReference type="Proteomes" id="UP000016936"/>
    </source>
</evidence>
<proteinExistence type="predicted"/>
<reference evidence="3" key="2">
    <citation type="journal article" date="2013" name="PLoS Genet.">
        <title>Comparative genome structure, secondary metabolite, and effector coding capacity across Cochliobolus pathogens.</title>
        <authorList>
            <person name="Condon B.J."/>
            <person name="Leng Y."/>
            <person name="Wu D."/>
            <person name="Bushley K.E."/>
            <person name="Ohm R.A."/>
            <person name="Otillar R."/>
            <person name="Martin J."/>
            <person name="Schackwitz W."/>
            <person name="Grimwood J."/>
            <person name="MohdZainudin N."/>
            <person name="Xue C."/>
            <person name="Wang R."/>
            <person name="Manning V.A."/>
            <person name="Dhillon B."/>
            <person name="Tu Z.J."/>
            <person name="Steffenson B.J."/>
            <person name="Salamov A."/>
            <person name="Sun H."/>
            <person name="Lowry S."/>
            <person name="LaButti K."/>
            <person name="Han J."/>
            <person name="Copeland A."/>
            <person name="Lindquist E."/>
            <person name="Barry K."/>
            <person name="Schmutz J."/>
            <person name="Baker S.E."/>
            <person name="Ciuffetti L.M."/>
            <person name="Grigoriev I.V."/>
            <person name="Zhong S."/>
            <person name="Turgeon B.G."/>
        </authorList>
    </citation>
    <scope>NUCLEOTIDE SEQUENCE [LARGE SCALE GENOMIC DNA]</scope>
    <source>
        <strain evidence="3">C5 / ATCC 48332 / race O</strain>
    </source>
</reference>
<dbReference type="EMBL" id="KB445578">
    <property type="protein sequence ID" value="EMD90194.1"/>
    <property type="molecule type" value="Genomic_DNA"/>
</dbReference>
<evidence type="ECO:0000256" key="1">
    <source>
        <dbReference type="SAM" id="MobiDB-lite"/>
    </source>
</evidence>
<feature type="region of interest" description="Disordered" evidence="1">
    <location>
        <begin position="256"/>
        <end position="369"/>
    </location>
</feature>
<protein>
    <submittedName>
        <fullName evidence="2">Uncharacterized protein</fullName>
    </submittedName>
</protein>
<reference evidence="2 3" key="1">
    <citation type="journal article" date="2012" name="PLoS Pathog.">
        <title>Diverse lifestyles and strategies of plant pathogenesis encoded in the genomes of eighteen Dothideomycetes fungi.</title>
        <authorList>
            <person name="Ohm R.A."/>
            <person name="Feau N."/>
            <person name="Henrissat B."/>
            <person name="Schoch C.L."/>
            <person name="Horwitz B.A."/>
            <person name="Barry K.W."/>
            <person name="Condon B.J."/>
            <person name="Copeland A.C."/>
            <person name="Dhillon B."/>
            <person name="Glaser F."/>
            <person name="Hesse C.N."/>
            <person name="Kosti I."/>
            <person name="LaButti K."/>
            <person name="Lindquist E.A."/>
            <person name="Lucas S."/>
            <person name="Salamov A.A."/>
            <person name="Bradshaw R.E."/>
            <person name="Ciuffetti L."/>
            <person name="Hamelin R.C."/>
            <person name="Kema G.H.J."/>
            <person name="Lawrence C."/>
            <person name="Scott J.A."/>
            <person name="Spatafora J.W."/>
            <person name="Turgeon B.G."/>
            <person name="de Wit P.J.G.M."/>
            <person name="Zhong S."/>
            <person name="Goodwin S.B."/>
            <person name="Grigoriev I.V."/>
        </authorList>
    </citation>
    <scope>NUCLEOTIDE SEQUENCE [LARGE SCALE GENOMIC DNA]</scope>
    <source>
        <strain evidence="3">C5 / ATCC 48332 / race O</strain>
    </source>
</reference>
<feature type="compositionally biased region" description="Basic and acidic residues" evidence="1">
    <location>
        <begin position="201"/>
        <end position="213"/>
    </location>
</feature>
<dbReference type="eggNOG" id="ENOG502RB3N">
    <property type="taxonomic scope" value="Eukaryota"/>
</dbReference>